<protein>
    <submittedName>
        <fullName evidence="1">Uncharacterized protein</fullName>
    </submittedName>
</protein>
<dbReference type="RefSeq" id="WP_236427094.1">
    <property type="nucleotide sequence ID" value="NZ_CP066265.1"/>
</dbReference>
<name>A0A9Q4A892_PSESX</name>
<accession>A0A9Q4A892</accession>
<gene>
    <name evidence="1" type="ORF">GIV53_23055</name>
</gene>
<sequence>MASAIKNLRMMEASTDHTLCLKVKVAADLDKCLISLFKAGREYAGLHTHFTCEPEAL</sequence>
<evidence type="ECO:0000313" key="1">
    <source>
        <dbReference type="EMBL" id="MCF5632113.1"/>
    </source>
</evidence>
<comment type="caution">
    <text evidence="1">The sequence shown here is derived from an EMBL/GenBank/DDBJ whole genome shotgun (WGS) entry which is preliminary data.</text>
</comment>
<dbReference type="Proteomes" id="UP000814010">
    <property type="component" value="Unassembled WGS sequence"/>
</dbReference>
<dbReference type="AlphaFoldDB" id="A0A9Q4A892"/>
<reference evidence="1" key="1">
    <citation type="submission" date="2019-11" db="EMBL/GenBank/DDBJ databases">
        <title>Epiphytic Pseudomonas syringae from cherry orchards.</title>
        <authorList>
            <person name="Hulin M.T."/>
        </authorList>
    </citation>
    <scope>NUCLEOTIDE SEQUENCE</scope>
    <source>
        <strain evidence="1">PA-2-5E</strain>
    </source>
</reference>
<proteinExistence type="predicted"/>
<organism evidence="1 2">
    <name type="scientific">Pseudomonas syringae</name>
    <dbReference type="NCBI Taxonomy" id="317"/>
    <lineage>
        <taxon>Bacteria</taxon>
        <taxon>Pseudomonadati</taxon>
        <taxon>Pseudomonadota</taxon>
        <taxon>Gammaproteobacteria</taxon>
        <taxon>Pseudomonadales</taxon>
        <taxon>Pseudomonadaceae</taxon>
        <taxon>Pseudomonas</taxon>
    </lineage>
</organism>
<evidence type="ECO:0000313" key="2">
    <source>
        <dbReference type="Proteomes" id="UP000814010"/>
    </source>
</evidence>
<dbReference type="EMBL" id="WKAE01000375">
    <property type="protein sequence ID" value="MCF5632113.1"/>
    <property type="molecule type" value="Genomic_DNA"/>
</dbReference>